<feature type="region of interest" description="Disordered" evidence="1">
    <location>
        <begin position="43"/>
        <end position="67"/>
    </location>
</feature>
<dbReference type="AlphaFoldDB" id="A0AAP0LE80"/>
<sequence length="67" mass="7146">MAETTIRAGKVGISASPEDRSTLPVDESPLHRASSIMEEVRSKHYSHETFHHGIGSSPSVGKSSLAT</sequence>
<accession>A0AAP0LE80</accession>
<reference evidence="2 3" key="1">
    <citation type="submission" date="2024-01" db="EMBL/GenBank/DDBJ databases">
        <title>Genome assemblies of Stephania.</title>
        <authorList>
            <person name="Yang L."/>
        </authorList>
    </citation>
    <scope>NUCLEOTIDE SEQUENCE [LARGE SCALE GENOMIC DNA]</scope>
    <source>
        <strain evidence="2">YNDBR</strain>
        <tissue evidence="2">Leaf</tissue>
    </source>
</reference>
<evidence type="ECO:0000313" key="3">
    <source>
        <dbReference type="Proteomes" id="UP001420932"/>
    </source>
</evidence>
<feature type="region of interest" description="Disordered" evidence="1">
    <location>
        <begin position="1"/>
        <end position="30"/>
    </location>
</feature>
<evidence type="ECO:0000313" key="2">
    <source>
        <dbReference type="EMBL" id="KAK9169513.1"/>
    </source>
</evidence>
<comment type="caution">
    <text evidence="2">The sequence shown here is derived from an EMBL/GenBank/DDBJ whole genome shotgun (WGS) entry which is preliminary data.</text>
</comment>
<evidence type="ECO:0000256" key="1">
    <source>
        <dbReference type="SAM" id="MobiDB-lite"/>
    </source>
</evidence>
<keyword evidence="3" id="KW-1185">Reference proteome</keyword>
<gene>
    <name evidence="2" type="ORF">Syun_001653</name>
</gene>
<protein>
    <submittedName>
        <fullName evidence="2">Uncharacterized protein</fullName>
    </submittedName>
</protein>
<dbReference type="Proteomes" id="UP001420932">
    <property type="component" value="Unassembled WGS sequence"/>
</dbReference>
<feature type="compositionally biased region" description="Polar residues" evidence="1">
    <location>
        <begin position="56"/>
        <end position="67"/>
    </location>
</feature>
<organism evidence="2 3">
    <name type="scientific">Stephania yunnanensis</name>
    <dbReference type="NCBI Taxonomy" id="152371"/>
    <lineage>
        <taxon>Eukaryota</taxon>
        <taxon>Viridiplantae</taxon>
        <taxon>Streptophyta</taxon>
        <taxon>Embryophyta</taxon>
        <taxon>Tracheophyta</taxon>
        <taxon>Spermatophyta</taxon>
        <taxon>Magnoliopsida</taxon>
        <taxon>Ranunculales</taxon>
        <taxon>Menispermaceae</taxon>
        <taxon>Menispermoideae</taxon>
        <taxon>Cissampelideae</taxon>
        <taxon>Stephania</taxon>
    </lineage>
</organism>
<name>A0AAP0LE80_9MAGN</name>
<proteinExistence type="predicted"/>
<dbReference type="EMBL" id="JBBNAF010000001">
    <property type="protein sequence ID" value="KAK9169513.1"/>
    <property type="molecule type" value="Genomic_DNA"/>
</dbReference>